<dbReference type="PANTHER" id="PTHR31299">
    <property type="entry name" value="ESTERASE, PUTATIVE (AFU_ORTHOLOGUE AFUA_1G05850)-RELATED"/>
    <property type="match status" value="1"/>
</dbReference>
<comment type="function">
    <text evidence="7">Catalyzes the methyl esterification of L-isoaspartyl residues in peptides and proteins that result from spontaneous decomposition of normal L-aspartyl and L-asparaginyl residues. It plays a role in the repair and/or degradation of damaged proteins.</text>
</comment>
<keyword evidence="5 7" id="KW-0808">Transferase</keyword>
<sequence length="669" mass="75088">MALDLIYARHRMVDNQLARRGIKDQNVLDAMRDVPREEFVDPGFEEFAYEDGPLPIGEGQTISQPYIVALMIEAAGIEPGDKVLDVGTGSGYAAAIMARIAGRVFTIERHAALGKTARRRFEKLGFDNIELRIGDGTKGWREAAPFDAIIVAAGGPGPPQMLMDQLDIGGRLVIPVGPEARSQRLLKITRTRGTKFEEEDLGGVMFVPLIGEQGWGEQRQADDENPGTGHSSLRRSPALSLPAMIAAAAEPLPEIDSPAFGELFDRFADRRVVLLGEASHGTSEFYRARAAITRRLIEKHGFTIVAVEADWPDAAAVDRHVRHRAALADGELPFRRFPTWMWRNADVATFIDWMHEHNRDLPPDRRAAFYGLDIYNMRESIAAVLRYLDEVDPKAAAAARERYGCLTPWQREPSTYGRAVLTSGYHKCEQAVIEQCRALLEKRIDYSLKDGEAFLDAAQNARLIASAERYYRIMYYGGAESWNLRDTHMFETLEHLLEAHGPASKAVVWAHNSHIGDARHTEMGTIRDELNIGQLCRERYGDAAALIGFGTHTGTVAAARDWDSDMQIMQVRPSDDESYERLCHDAGKSRFLLDLGRDEPLRRRLLEPRLERFIGVIYRPDTERMSHYAHASLPQQFDAFVWFDETSAVTPLGPEHVRPDVPETYPFGL</sequence>
<accession>A0A135HQ79</accession>
<evidence type="ECO:0000256" key="2">
    <source>
        <dbReference type="ARBA" id="ARBA00005369"/>
    </source>
</evidence>
<organism evidence="8 9">
    <name type="scientific">Paramesorhizobium deserti</name>
    <dbReference type="NCBI Taxonomy" id="1494590"/>
    <lineage>
        <taxon>Bacteria</taxon>
        <taxon>Pseudomonadati</taxon>
        <taxon>Pseudomonadota</taxon>
        <taxon>Alphaproteobacteria</taxon>
        <taxon>Hyphomicrobiales</taxon>
        <taxon>Phyllobacteriaceae</taxon>
        <taxon>Paramesorhizobium</taxon>
    </lineage>
</organism>
<dbReference type="GO" id="GO:0030091">
    <property type="term" value="P:protein repair"/>
    <property type="evidence" value="ECO:0007669"/>
    <property type="project" value="UniProtKB-UniRule"/>
</dbReference>
<dbReference type="PROSITE" id="PS01279">
    <property type="entry name" value="PCMT"/>
    <property type="match status" value="1"/>
</dbReference>
<evidence type="ECO:0000256" key="6">
    <source>
        <dbReference type="ARBA" id="ARBA00022691"/>
    </source>
</evidence>
<reference evidence="8 9" key="1">
    <citation type="submission" date="2015-11" db="EMBL/GenBank/DDBJ databases">
        <title>Draft genome sequence of Paramesorhizobium deserti A-3-E, a strain highly resistant to diverse beta-lactam antibiotics.</title>
        <authorList>
            <person name="Lv R."/>
            <person name="Yang X."/>
            <person name="Fang N."/>
            <person name="Guo J."/>
            <person name="Luo X."/>
            <person name="Peng F."/>
            <person name="Yang R."/>
            <person name="Cui Y."/>
            <person name="Fang C."/>
            <person name="Song Y."/>
        </authorList>
    </citation>
    <scope>NUCLEOTIDE SEQUENCE [LARGE SCALE GENOMIC DNA]</scope>
    <source>
        <strain evidence="8 9">A-3-E</strain>
    </source>
</reference>
<name>A0A135HQ79_9HYPH</name>
<dbReference type="Proteomes" id="UP000070107">
    <property type="component" value="Unassembled WGS sequence"/>
</dbReference>
<dbReference type="GO" id="GO:0004719">
    <property type="term" value="F:protein-L-isoaspartate (D-aspartate) O-methyltransferase activity"/>
    <property type="evidence" value="ECO:0007669"/>
    <property type="project" value="UniProtKB-UniRule"/>
</dbReference>
<dbReference type="RefSeq" id="WP_068884559.1">
    <property type="nucleotide sequence ID" value="NZ_LNTU01000038.1"/>
</dbReference>
<dbReference type="InterPro" id="IPR052036">
    <property type="entry name" value="Hydrolase/PRTase-associated"/>
</dbReference>
<dbReference type="Gene3D" id="3.40.1660.10">
    <property type="entry name" value="EreA-like (biosynthetic domain)"/>
    <property type="match status" value="1"/>
</dbReference>
<dbReference type="GO" id="GO:0005737">
    <property type="term" value="C:cytoplasm"/>
    <property type="evidence" value="ECO:0007669"/>
    <property type="project" value="UniProtKB-SubCell"/>
</dbReference>
<keyword evidence="4 7" id="KW-0489">Methyltransferase</keyword>
<dbReference type="InterPro" id="IPR007815">
    <property type="entry name" value="Emycin_Estase"/>
</dbReference>
<dbReference type="InterPro" id="IPR029063">
    <property type="entry name" value="SAM-dependent_MTases_sf"/>
</dbReference>
<comment type="catalytic activity">
    <reaction evidence="7">
        <text>[protein]-L-isoaspartate + S-adenosyl-L-methionine = [protein]-L-isoaspartate alpha-methyl ester + S-adenosyl-L-homocysteine</text>
        <dbReference type="Rhea" id="RHEA:12705"/>
        <dbReference type="Rhea" id="RHEA-COMP:12143"/>
        <dbReference type="Rhea" id="RHEA-COMP:12144"/>
        <dbReference type="ChEBI" id="CHEBI:57856"/>
        <dbReference type="ChEBI" id="CHEBI:59789"/>
        <dbReference type="ChEBI" id="CHEBI:90596"/>
        <dbReference type="ChEBI" id="CHEBI:90598"/>
        <dbReference type="EC" id="2.1.1.77"/>
    </reaction>
</comment>
<protein>
    <recommendedName>
        <fullName evidence="7">Protein-L-isoaspartate O-methyltransferase</fullName>
        <ecNumber evidence="7">2.1.1.77</ecNumber>
    </recommendedName>
    <alternativeName>
        <fullName evidence="7">L-isoaspartyl protein carboxyl methyltransferase</fullName>
    </alternativeName>
    <alternativeName>
        <fullName evidence="7">Protein L-isoaspartyl methyltransferase</fullName>
    </alternativeName>
    <alternativeName>
        <fullName evidence="7">Protein-beta-aspartate methyltransferase</fullName>
        <shortName evidence="7">PIMT</shortName>
    </alternativeName>
</protein>
<evidence type="ECO:0000256" key="5">
    <source>
        <dbReference type="ARBA" id="ARBA00022679"/>
    </source>
</evidence>
<dbReference type="FunFam" id="3.40.50.150:FF:000010">
    <property type="entry name" value="Protein-L-isoaspartate O-methyltransferase"/>
    <property type="match status" value="1"/>
</dbReference>
<dbReference type="SUPFAM" id="SSF159501">
    <property type="entry name" value="EreA/ChaN-like"/>
    <property type="match status" value="1"/>
</dbReference>
<evidence type="ECO:0000256" key="3">
    <source>
        <dbReference type="ARBA" id="ARBA00022490"/>
    </source>
</evidence>
<dbReference type="PANTHER" id="PTHR31299:SF0">
    <property type="entry name" value="ESTERASE, PUTATIVE (AFU_ORTHOLOGUE AFUA_1G05850)-RELATED"/>
    <property type="match status" value="1"/>
</dbReference>
<comment type="caution">
    <text evidence="8">The sequence shown here is derived from an EMBL/GenBank/DDBJ whole genome shotgun (WGS) entry which is preliminary data.</text>
</comment>
<evidence type="ECO:0000313" key="8">
    <source>
        <dbReference type="EMBL" id="KXF75355.1"/>
    </source>
</evidence>
<dbReference type="Gene3D" id="3.30.1870.10">
    <property type="entry name" value="EreA-like, domain 2"/>
    <property type="match status" value="1"/>
</dbReference>
<keyword evidence="6 7" id="KW-0949">S-adenosyl-L-methionine</keyword>
<dbReference type="EC" id="2.1.1.77" evidence="7"/>
<comment type="similarity">
    <text evidence="2 7">Belongs to the methyltransferase superfamily. L-isoaspartyl/D-aspartyl protein methyltransferase family.</text>
</comment>
<dbReference type="OrthoDB" id="9810066at2"/>
<dbReference type="NCBIfam" id="TIGR00080">
    <property type="entry name" value="pimt"/>
    <property type="match status" value="1"/>
</dbReference>
<gene>
    <name evidence="7" type="primary">pcm</name>
    <name evidence="8" type="ORF">ATN84_19010</name>
</gene>
<dbReference type="Pfam" id="PF05139">
    <property type="entry name" value="Erythro_esteras"/>
    <property type="match status" value="1"/>
</dbReference>
<dbReference type="HAMAP" id="MF_00090">
    <property type="entry name" value="PIMT"/>
    <property type="match status" value="1"/>
</dbReference>
<dbReference type="GO" id="GO:0032259">
    <property type="term" value="P:methylation"/>
    <property type="evidence" value="ECO:0007669"/>
    <property type="project" value="UniProtKB-KW"/>
</dbReference>
<evidence type="ECO:0000256" key="7">
    <source>
        <dbReference type="HAMAP-Rule" id="MF_00090"/>
    </source>
</evidence>
<dbReference type="SUPFAM" id="SSF53335">
    <property type="entry name" value="S-adenosyl-L-methionine-dependent methyltransferases"/>
    <property type="match status" value="1"/>
</dbReference>
<dbReference type="Pfam" id="PF01135">
    <property type="entry name" value="PCMT"/>
    <property type="match status" value="1"/>
</dbReference>
<evidence type="ECO:0000313" key="9">
    <source>
        <dbReference type="Proteomes" id="UP000070107"/>
    </source>
</evidence>
<proteinExistence type="inferred from homology"/>
<dbReference type="NCBIfam" id="NF001453">
    <property type="entry name" value="PRK00312.1"/>
    <property type="match status" value="1"/>
</dbReference>
<dbReference type="GO" id="GO:0046677">
    <property type="term" value="P:response to antibiotic"/>
    <property type="evidence" value="ECO:0007669"/>
    <property type="project" value="InterPro"/>
</dbReference>
<feature type="active site" evidence="7">
    <location>
        <position position="63"/>
    </location>
</feature>
<evidence type="ECO:0000256" key="1">
    <source>
        <dbReference type="ARBA" id="ARBA00004496"/>
    </source>
</evidence>
<dbReference type="STRING" id="1494590.ATN84_19010"/>
<keyword evidence="3 7" id="KW-0963">Cytoplasm</keyword>
<dbReference type="InterPro" id="IPR000682">
    <property type="entry name" value="PCMT"/>
</dbReference>
<dbReference type="Gene3D" id="3.40.50.150">
    <property type="entry name" value="Vaccinia Virus protein VP39"/>
    <property type="match status" value="1"/>
</dbReference>
<dbReference type="CDD" id="cd14728">
    <property type="entry name" value="Ere-like"/>
    <property type="match status" value="1"/>
</dbReference>
<dbReference type="EMBL" id="LNTU01000038">
    <property type="protein sequence ID" value="KXF75355.1"/>
    <property type="molecule type" value="Genomic_DNA"/>
</dbReference>
<dbReference type="AlphaFoldDB" id="A0A135HQ79"/>
<comment type="subcellular location">
    <subcellularLocation>
        <location evidence="1 7">Cytoplasm</location>
    </subcellularLocation>
</comment>
<evidence type="ECO:0000256" key="4">
    <source>
        <dbReference type="ARBA" id="ARBA00022603"/>
    </source>
</evidence>
<keyword evidence="9" id="KW-1185">Reference proteome</keyword>